<dbReference type="PANTHER" id="PTHR47827">
    <property type="entry name" value="AHD DOMAIN-CONTAINING PROTEIN"/>
    <property type="match status" value="1"/>
</dbReference>
<sequence>MTEGSRLHHDKPMCVRIWLEVGHSCSPRPRSPQARPLSLDWRVWVRGVGGHDISAFVHKVVFHLHPSTAFVYPKRVIQEPPYEIQESGCASIDIPIHVYLKHSSKPKKIKLRYSLHIEDISASSSEVSCVFYDVERPSEALRRALLAGGGEAAPGPRALVVITNEAKPHRHHSKVKKYKFIDSKKPSKKPQDCPKCGDTNVDFRKLLRKVSMTESEVDLVSQLYAACSGYEQSAGALVLPPWSDPIYRMPELPPSLRPASSENNDYTVQ</sequence>
<feature type="domain" description="YEATS" evidence="3">
    <location>
        <begin position="9"/>
        <end position="148"/>
    </location>
</feature>
<reference evidence="4" key="1">
    <citation type="submission" date="2020-11" db="EMBL/GenBank/DDBJ databases">
        <authorList>
            <person name="Whiteford S."/>
        </authorList>
    </citation>
    <scope>NUCLEOTIDE SEQUENCE</scope>
</reference>
<dbReference type="AlphaFoldDB" id="A0A8S4G2E4"/>
<evidence type="ECO:0000313" key="4">
    <source>
        <dbReference type="EMBL" id="CAG9133188.1"/>
    </source>
</evidence>
<keyword evidence="5" id="KW-1185">Reference proteome</keyword>
<evidence type="ECO:0000256" key="1">
    <source>
        <dbReference type="ARBA" id="ARBA00023242"/>
    </source>
</evidence>
<evidence type="ECO:0000256" key="2">
    <source>
        <dbReference type="PROSITE-ProRule" id="PRU00376"/>
    </source>
</evidence>
<dbReference type="GO" id="GO:0003682">
    <property type="term" value="F:chromatin binding"/>
    <property type="evidence" value="ECO:0007669"/>
    <property type="project" value="TreeGrafter"/>
</dbReference>
<dbReference type="PROSITE" id="PS51037">
    <property type="entry name" value="YEATS"/>
    <property type="match status" value="1"/>
</dbReference>
<protein>
    <submittedName>
        <fullName evidence="4">(diamondback moth) hypothetical protein</fullName>
    </submittedName>
</protein>
<dbReference type="GO" id="GO:0045893">
    <property type="term" value="P:positive regulation of DNA-templated transcription"/>
    <property type="evidence" value="ECO:0007669"/>
    <property type="project" value="TreeGrafter"/>
</dbReference>
<keyword evidence="1 2" id="KW-0539">Nucleus</keyword>
<evidence type="ECO:0000313" key="5">
    <source>
        <dbReference type="Proteomes" id="UP000653454"/>
    </source>
</evidence>
<dbReference type="Proteomes" id="UP000653454">
    <property type="component" value="Unassembled WGS sequence"/>
</dbReference>
<dbReference type="InterPro" id="IPR038704">
    <property type="entry name" value="YEAST_sf"/>
</dbReference>
<gene>
    <name evidence="4" type="ORF">PLXY2_LOCUS11419</name>
</gene>
<accession>A0A8S4G2E4</accession>
<dbReference type="GO" id="GO:0008023">
    <property type="term" value="C:transcription elongation factor complex"/>
    <property type="evidence" value="ECO:0007669"/>
    <property type="project" value="TreeGrafter"/>
</dbReference>
<proteinExistence type="predicted"/>
<comment type="caution">
    <text evidence="4">The sequence shown here is derived from an EMBL/GenBank/DDBJ whole genome shotgun (WGS) entry which is preliminary data.</text>
</comment>
<name>A0A8S4G2E4_PLUXY</name>
<comment type="subcellular location">
    <subcellularLocation>
        <location evidence="2">Nucleus</location>
    </subcellularLocation>
</comment>
<evidence type="ECO:0000259" key="3">
    <source>
        <dbReference type="PROSITE" id="PS51037"/>
    </source>
</evidence>
<dbReference type="EMBL" id="CAJHNJ030000058">
    <property type="protein sequence ID" value="CAG9133188.1"/>
    <property type="molecule type" value="Genomic_DNA"/>
</dbReference>
<dbReference type="InterPro" id="IPR055129">
    <property type="entry name" value="YEATS_dom"/>
</dbReference>
<dbReference type="Gene3D" id="2.60.40.1970">
    <property type="entry name" value="YEATS domain"/>
    <property type="match status" value="1"/>
</dbReference>
<organism evidence="4 5">
    <name type="scientific">Plutella xylostella</name>
    <name type="common">Diamondback moth</name>
    <name type="synonym">Plutella maculipennis</name>
    <dbReference type="NCBI Taxonomy" id="51655"/>
    <lineage>
        <taxon>Eukaryota</taxon>
        <taxon>Metazoa</taxon>
        <taxon>Ecdysozoa</taxon>
        <taxon>Arthropoda</taxon>
        <taxon>Hexapoda</taxon>
        <taxon>Insecta</taxon>
        <taxon>Pterygota</taxon>
        <taxon>Neoptera</taxon>
        <taxon>Endopterygota</taxon>
        <taxon>Lepidoptera</taxon>
        <taxon>Glossata</taxon>
        <taxon>Ditrysia</taxon>
        <taxon>Yponomeutoidea</taxon>
        <taxon>Plutellidae</taxon>
        <taxon>Plutella</taxon>
    </lineage>
</organism>
<dbReference type="PANTHER" id="PTHR47827:SF3">
    <property type="entry name" value="AF-9 ANC1 HOMOLOGY DOMAIN-CONTAINING PROTEIN"/>
    <property type="match status" value="1"/>
</dbReference>
<dbReference type="CDD" id="cd16906">
    <property type="entry name" value="YEATS_AF-9_like"/>
    <property type="match status" value="1"/>
</dbReference>
<dbReference type="Pfam" id="PF03366">
    <property type="entry name" value="YEATS"/>
    <property type="match status" value="1"/>
</dbReference>
<dbReference type="InterPro" id="IPR052790">
    <property type="entry name" value="YEATS_domain"/>
</dbReference>